<accession>A0A1S1IZS9</accession>
<evidence type="ECO:0000256" key="2">
    <source>
        <dbReference type="ARBA" id="ARBA00023239"/>
    </source>
</evidence>
<dbReference type="CDD" id="cd11613">
    <property type="entry name" value="SAF_AH_GD"/>
    <property type="match status" value="1"/>
</dbReference>
<name>A0A1S1IZS9_9FLAO</name>
<dbReference type="RefSeq" id="WP_070908264.1">
    <property type="nucleotide sequence ID" value="NZ_MIKE01000026.1"/>
</dbReference>
<evidence type="ECO:0000259" key="3">
    <source>
        <dbReference type="SMART" id="SM00858"/>
    </source>
</evidence>
<dbReference type="InterPro" id="IPR052172">
    <property type="entry name" value="UxaA_altronate/galactarate_dh"/>
</dbReference>
<dbReference type="GO" id="GO:0016829">
    <property type="term" value="F:lyase activity"/>
    <property type="evidence" value="ECO:0007669"/>
    <property type="project" value="UniProtKB-KW"/>
</dbReference>
<dbReference type="SMART" id="SM00858">
    <property type="entry name" value="SAF"/>
    <property type="match status" value="1"/>
</dbReference>
<reference evidence="4" key="2">
    <citation type="submission" date="2016-09" db="EMBL/GenBank/DDBJ databases">
        <authorList>
            <person name="Capua I."/>
            <person name="De Benedictis P."/>
            <person name="Joannis T."/>
            <person name="Lombin L.H."/>
            <person name="Cattoli G."/>
        </authorList>
    </citation>
    <scope>NUCLEOTIDE SEQUENCE [LARGE SCALE GENOMIC DNA]</scope>
    <source>
        <strain evidence="4">MSU</strain>
    </source>
</reference>
<protein>
    <submittedName>
        <fullName evidence="4">Altronate hydrolase</fullName>
    </submittedName>
</protein>
<proteinExistence type="inferred from homology"/>
<reference evidence="5 7" key="3">
    <citation type="submission" date="2016-11" db="EMBL/GenBank/DDBJ databases">
        <title>Whole genomes of Flavobacteriaceae.</title>
        <authorList>
            <person name="Stine C."/>
            <person name="Li C."/>
            <person name="Tadesse D."/>
        </authorList>
    </citation>
    <scope>NUCLEOTIDE SEQUENCE [LARGE SCALE GENOMIC DNA]</scope>
    <source>
        <strain evidence="5 7">ATCC BAA-2541</strain>
    </source>
</reference>
<dbReference type="Pfam" id="PF08666">
    <property type="entry name" value="SAF"/>
    <property type="match status" value="1"/>
</dbReference>
<dbReference type="Proteomes" id="UP000180252">
    <property type="component" value="Unassembled WGS sequence"/>
</dbReference>
<dbReference type="InterPro" id="IPR048332">
    <property type="entry name" value="GD_AH_C"/>
</dbReference>
<dbReference type="GO" id="GO:0016787">
    <property type="term" value="F:hydrolase activity"/>
    <property type="evidence" value="ECO:0007669"/>
    <property type="project" value="UniProtKB-KW"/>
</dbReference>
<sequence>MATQKKLIKVHPTDNVAVALVNLSAGEVIDFEGSAVTVESDVKMKHKIAMVPFNTGDRIIMYGVLVGKASAKIGKGGLLSTANVKHESDKVTGKTETIGWTAPNIEKWKDRTFMGYHREDGQVGTENVWLFFPLVFCENRNIEILKDIFEKELMKPKENDYQLLLRSLVKSETGGAGNEAASNEANLFNNIEVKFITHQGGCGGIRQDSHSLAKLLAGYVNNPNVAGATVLSLGCQNLQIQIFKDALDAINPNSKKPVLIYDQQQIGTIETMLSSVVKDTFEAIKKANEVQRTPAPLSKLKIGLECGGSDGFSGISANPTLGVTSDLLAALGGTTILSEFPELCGVEQELVNRCVEEESGERFLELMKWYEKTVVDAGSGFDMNPSPGNIKDGLITDAMKSAGAAKKGGTSPITGVFDYGEYISKPGLTLLCTPGNDVECTTAMVGSGANMVLFTTGLGTPTGNPIAPVVKISSNTDLAKKMSDIIDIDTGGIITGEKSIDEMADEMLEFIIDVASGTIKTKAAILNQNDFIPWKRGVSL</sequence>
<dbReference type="InterPro" id="IPR013974">
    <property type="entry name" value="SAF"/>
</dbReference>
<evidence type="ECO:0000313" key="6">
    <source>
        <dbReference type="Proteomes" id="UP000180252"/>
    </source>
</evidence>
<gene>
    <name evidence="5" type="ORF">B0A71_03905</name>
    <name evidence="4" type="ORF">BHE19_15920</name>
</gene>
<dbReference type="EMBL" id="MUHG01000003">
    <property type="protein sequence ID" value="OXB21659.1"/>
    <property type="molecule type" value="Genomic_DNA"/>
</dbReference>
<dbReference type="OrthoDB" id="9804574at2"/>
<dbReference type="STRING" id="1278819.BHE19_15920"/>
<dbReference type="GO" id="GO:0019698">
    <property type="term" value="P:D-galacturonate catabolic process"/>
    <property type="evidence" value="ECO:0007669"/>
    <property type="project" value="TreeGrafter"/>
</dbReference>
<dbReference type="InterPro" id="IPR044144">
    <property type="entry name" value="SAF_UxaA/GarD"/>
</dbReference>
<keyword evidence="4" id="KW-0378">Hydrolase</keyword>
<dbReference type="InterPro" id="IPR007392">
    <property type="entry name" value="GD_AH_second"/>
</dbReference>
<reference evidence="6" key="1">
    <citation type="submission" date="2016-09" db="EMBL/GenBank/DDBJ databases">
        <authorList>
            <person name="Chen S."/>
            <person name="Walker E."/>
        </authorList>
    </citation>
    <scope>NUCLEOTIDE SEQUENCE [LARGE SCALE GENOMIC DNA]</scope>
    <source>
        <strain evidence="6">MSU</strain>
    </source>
</reference>
<dbReference type="Proteomes" id="UP000198319">
    <property type="component" value="Unassembled WGS sequence"/>
</dbReference>
<dbReference type="PANTHER" id="PTHR30536">
    <property type="entry name" value="ALTRONATE/GALACTARATE DEHYDRATASE"/>
    <property type="match status" value="1"/>
</dbReference>
<comment type="caution">
    <text evidence="4">The sequence shown here is derived from an EMBL/GenBank/DDBJ whole genome shotgun (WGS) entry which is preliminary data.</text>
</comment>
<evidence type="ECO:0000313" key="7">
    <source>
        <dbReference type="Proteomes" id="UP000198319"/>
    </source>
</evidence>
<dbReference type="Pfam" id="PF20629">
    <property type="entry name" value="GD_AH_C"/>
    <property type="match status" value="1"/>
</dbReference>
<dbReference type="PANTHER" id="PTHR30536:SF5">
    <property type="entry name" value="ALTRONATE DEHYDRATASE"/>
    <property type="match status" value="1"/>
</dbReference>
<evidence type="ECO:0000313" key="4">
    <source>
        <dbReference type="EMBL" id="OHT43827.1"/>
    </source>
</evidence>
<dbReference type="EMBL" id="MIKE01000026">
    <property type="protein sequence ID" value="OHT43827.1"/>
    <property type="molecule type" value="Genomic_DNA"/>
</dbReference>
<dbReference type="Pfam" id="PF04295">
    <property type="entry name" value="GD_AH_second"/>
    <property type="match status" value="1"/>
</dbReference>
<evidence type="ECO:0000313" key="5">
    <source>
        <dbReference type="EMBL" id="OXB21659.1"/>
    </source>
</evidence>
<comment type="similarity">
    <text evidence="1">Belongs to the UxaA family.</text>
</comment>
<feature type="domain" description="SAF" evidence="3">
    <location>
        <begin position="14"/>
        <end position="85"/>
    </location>
</feature>
<keyword evidence="2" id="KW-0456">Lyase</keyword>
<dbReference type="Gene3D" id="2.30.130.110">
    <property type="match status" value="1"/>
</dbReference>
<organism evidence="4 6">
    <name type="scientific">Flavobacterium tructae</name>
    <dbReference type="NCBI Taxonomy" id="1114873"/>
    <lineage>
        <taxon>Bacteria</taxon>
        <taxon>Pseudomonadati</taxon>
        <taxon>Bacteroidota</taxon>
        <taxon>Flavobacteriia</taxon>
        <taxon>Flavobacteriales</taxon>
        <taxon>Flavobacteriaceae</taxon>
        <taxon>Flavobacterium</taxon>
    </lineage>
</organism>
<evidence type="ECO:0000256" key="1">
    <source>
        <dbReference type="ARBA" id="ARBA00010986"/>
    </source>
</evidence>
<keyword evidence="7" id="KW-1185">Reference proteome</keyword>
<dbReference type="AlphaFoldDB" id="A0A1S1IZS9"/>